<dbReference type="WBParaSite" id="DME_0000410001-mRNA-1">
    <property type="protein sequence ID" value="DME_0000410001-mRNA-1"/>
    <property type="gene ID" value="DME_0000410001"/>
</dbReference>
<name>A0A0N4UAD0_DRAME</name>
<dbReference type="PANTHER" id="PTHR38626">
    <property type="entry name" value="SKN-1 DEPENDENT ZYGOTIC TRANSCRIPT-RELATED"/>
    <property type="match status" value="1"/>
</dbReference>
<keyword evidence="1" id="KW-1133">Transmembrane helix</keyword>
<dbReference type="Proteomes" id="UP000274756">
    <property type="component" value="Unassembled WGS sequence"/>
</dbReference>
<reference evidence="3 5" key="2">
    <citation type="submission" date="2018-11" db="EMBL/GenBank/DDBJ databases">
        <authorList>
            <consortium name="Pathogen Informatics"/>
        </authorList>
    </citation>
    <scope>NUCLEOTIDE SEQUENCE [LARGE SCALE GENOMIC DNA]</scope>
</reference>
<evidence type="ECO:0000313" key="6">
    <source>
        <dbReference type="WBParaSite" id="DME_0000410001-mRNA-1"/>
    </source>
</evidence>
<reference evidence="6" key="1">
    <citation type="submission" date="2017-02" db="UniProtKB">
        <authorList>
            <consortium name="WormBaseParasite"/>
        </authorList>
    </citation>
    <scope>IDENTIFICATION</scope>
</reference>
<feature type="transmembrane region" description="Helical" evidence="1">
    <location>
        <begin position="176"/>
        <end position="198"/>
    </location>
</feature>
<dbReference type="EMBL" id="UYYG01000003">
    <property type="protein sequence ID" value="VDN50491.1"/>
    <property type="molecule type" value="Genomic_DNA"/>
</dbReference>
<accession>A0A0N4UAD0</accession>
<evidence type="ECO:0000313" key="3">
    <source>
        <dbReference type="EMBL" id="VDN50491.1"/>
    </source>
</evidence>
<keyword evidence="1" id="KW-0812">Transmembrane</keyword>
<dbReference type="InterPro" id="IPR057569">
    <property type="entry name" value="C2_nem"/>
</dbReference>
<keyword evidence="5" id="KW-1185">Reference proteome</keyword>
<feature type="domain" description="C2" evidence="2">
    <location>
        <begin position="11"/>
        <end position="147"/>
    </location>
</feature>
<gene>
    <name evidence="3" type="ORF">DME_LOCUS464</name>
</gene>
<sequence>MIALKFPLNRIDNECMKWKHGCVALISCNKPIFVISQYNIINHQRISKIWEISKGFDKLETNALVAHWLDDTPENIAVETGINGVDPRYGFPRTCDVSRASTINSINYIDSTKLSNITFHQNGEKVATEVHGSCYTAEISFEIHSKRCPWCEHLDTTILPNLETVSNFASWICENVVLFIIFAVMLTIIAIFIGYTIWYCKPLFFKANESSSETEITDNGADIKKKTLNTQRVESLCDQESDGYTNINISPQCQSQWIRNIIRIQPPPINLQQQRCNKEKRKFPMTAVETWKTSSSGYSSSRQAGRISQHKNSVAFLHTRMHLSPNSSLGCRTEESDTIYFS</sequence>
<organism evidence="4 6">
    <name type="scientific">Dracunculus medinensis</name>
    <name type="common">Guinea worm</name>
    <dbReference type="NCBI Taxonomy" id="318479"/>
    <lineage>
        <taxon>Eukaryota</taxon>
        <taxon>Metazoa</taxon>
        <taxon>Ecdysozoa</taxon>
        <taxon>Nematoda</taxon>
        <taxon>Chromadorea</taxon>
        <taxon>Rhabditida</taxon>
        <taxon>Spirurina</taxon>
        <taxon>Dracunculoidea</taxon>
        <taxon>Dracunculidae</taxon>
        <taxon>Dracunculus</taxon>
    </lineage>
</organism>
<protein>
    <recommendedName>
        <fullName evidence="2">C2 domain-containing protein</fullName>
    </recommendedName>
</protein>
<evidence type="ECO:0000313" key="4">
    <source>
        <dbReference type="Proteomes" id="UP000038040"/>
    </source>
</evidence>
<dbReference type="AlphaFoldDB" id="A0A0N4UAD0"/>
<keyword evidence="1" id="KW-0472">Membrane</keyword>
<proteinExistence type="predicted"/>
<evidence type="ECO:0000259" key="2">
    <source>
        <dbReference type="Pfam" id="PF25330"/>
    </source>
</evidence>
<evidence type="ECO:0000313" key="5">
    <source>
        <dbReference type="Proteomes" id="UP000274756"/>
    </source>
</evidence>
<dbReference type="InterPro" id="IPR040426">
    <property type="entry name" value="C05B5.4-like"/>
</dbReference>
<evidence type="ECO:0000256" key="1">
    <source>
        <dbReference type="SAM" id="Phobius"/>
    </source>
</evidence>
<dbReference type="Proteomes" id="UP000038040">
    <property type="component" value="Unplaced"/>
</dbReference>
<dbReference type="Pfam" id="PF25330">
    <property type="entry name" value="C2_nem"/>
    <property type="match status" value="1"/>
</dbReference>
<dbReference type="PANTHER" id="PTHR38626:SF4">
    <property type="entry name" value="SKN-1 DEPENDENT ZYGOTIC TRANSCRIPT"/>
    <property type="match status" value="1"/>
</dbReference>